<dbReference type="Gene3D" id="3.50.70.20">
    <property type="entry name" value="Cytochrome P460"/>
    <property type="match status" value="1"/>
</dbReference>
<reference evidence="3 4" key="1">
    <citation type="submission" date="2023-03" db="EMBL/GenBank/DDBJ databases">
        <authorList>
            <person name="Pearce D."/>
        </authorList>
    </citation>
    <scope>NUCLEOTIDE SEQUENCE [LARGE SCALE GENOMIC DNA]</scope>
    <source>
        <strain evidence="3">Msz</strain>
    </source>
</reference>
<evidence type="ECO:0000256" key="1">
    <source>
        <dbReference type="SAM" id="SignalP"/>
    </source>
</evidence>
<evidence type="ECO:0000313" key="3">
    <source>
        <dbReference type="EMBL" id="CAI8942486.1"/>
    </source>
</evidence>
<dbReference type="InterPro" id="IPR038142">
    <property type="entry name" value="Cytochrome_P460_sp"/>
</dbReference>
<organism evidence="3 4">
    <name type="scientific">Methylocaldum szegediense</name>
    <dbReference type="NCBI Taxonomy" id="73780"/>
    <lineage>
        <taxon>Bacteria</taxon>
        <taxon>Pseudomonadati</taxon>
        <taxon>Pseudomonadota</taxon>
        <taxon>Gammaproteobacteria</taxon>
        <taxon>Methylococcales</taxon>
        <taxon>Methylococcaceae</taxon>
        <taxon>Methylocaldum</taxon>
    </lineage>
</organism>
<keyword evidence="1" id="KW-0732">Signal</keyword>
<evidence type="ECO:0000259" key="2">
    <source>
        <dbReference type="Pfam" id="PF16694"/>
    </source>
</evidence>
<feature type="signal peptide" evidence="1">
    <location>
        <begin position="1"/>
        <end position="19"/>
    </location>
</feature>
<dbReference type="InterPro" id="IPR032033">
    <property type="entry name" value="Cytochrome_P460"/>
</dbReference>
<keyword evidence="4" id="KW-1185">Reference proteome</keyword>
<dbReference type="EMBL" id="OX458333">
    <property type="protein sequence ID" value="CAI8942486.1"/>
    <property type="molecule type" value="Genomic_DNA"/>
</dbReference>
<accession>A0ABN8XB21</accession>
<dbReference type="RefSeq" id="WP_235726542.1">
    <property type="nucleotide sequence ID" value="NZ_OX458333.1"/>
</dbReference>
<name>A0ABN8XB21_9GAMM</name>
<feature type="domain" description="Cytochrome P460" evidence="2">
    <location>
        <begin position="34"/>
        <end position="160"/>
    </location>
</feature>
<dbReference type="Pfam" id="PF16694">
    <property type="entry name" value="Cytochrome_P460"/>
    <property type="match status" value="1"/>
</dbReference>
<gene>
    <name evidence="3" type="ORF">MSZNOR_4272</name>
</gene>
<sequence>MKRISMFLGAMVFATLAWAEQSTVAPAPNGITIPEGYKDWRLIAVTQRPETNTLRAILGNDVAIAAARAGNTNPWPDGAVLAKVVVKQKNHPRYPTAQVPGEFVHAEFMIKDSAKFASTGGWGFARWLGEKLEPYGKDANFVQECVGCHTTVQQTDWVFTAPISLP</sequence>
<proteinExistence type="predicted"/>
<evidence type="ECO:0000313" key="4">
    <source>
        <dbReference type="Proteomes" id="UP001162030"/>
    </source>
</evidence>
<dbReference type="CDD" id="cd20753">
    <property type="entry name" value="cyt_P460_Mc-like"/>
    <property type="match status" value="1"/>
</dbReference>
<protein>
    <submittedName>
        <fullName evidence="3">Cytochrome P460</fullName>
    </submittedName>
</protein>
<feature type="chain" id="PRO_5047126195" evidence="1">
    <location>
        <begin position="20"/>
        <end position="166"/>
    </location>
</feature>
<dbReference type="Proteomes" id="UP001162030">
    <property type="component" value="Chromosome"/>
</dbReference>